<comment type="caution">
    <text evidence="4">The sequence shown here is derived from an EMBL/GenBank/DDBJ whole genome shotgun (WGS) entry which is preliminary data.</text>
</comment>
<evidence type="ECO:0000313" key="5">
    <source>
        <dbReference type="Proteomes" id="UP000759443"/>
    </source>
</evidence>
<evidence type="ECO:0000256" key="1">
    <source>
        <dbReference type="SAM" id="MobiDB-lite"/>
    </source>
</evidence>
<keyword evidence="2" id="KW-0732">Signal</keyword>
<feature type="signal peptide" evidence="2">
    <location>
        <begin position="1"/>
        <end position="23"/>
    </location>
</feature>
<evidence type="ECO:0000259" key="3">
    <source>
        <dbReference type="PROSITE" id="PS51781"/>
    </source>
</evidence>
<sequence>MLNFKAMAFGLAFSALVPAAAFAANGYATANVNLRAGPSTQYPAVTVIPVGSGVDIFGCMQSANWCDVGYAGIRGWVSGSYLQALYEQRRVEVGPRYYGELGIPSVTFSVGNYWERHYRQRDFYRDRDRWDHWDRRSPPPRHDAYRPPRGDDHRPSRGDDHRPSRGDDHRPPRGDDHRPPRHDDARPLPPRFDDNQPRHRDDGPRFDNRRDADSQRQQQRDDDRRDRDRAGQHDRNDRHRDAQRNDGRNRDEGRNRDDRKRPSFPPCPKNDDRCRP</sequence>
<feature type="domain" description="SH3b" evidence="3">
    <location>
        <begin position="23"/>
        <end position="86"/>
    </location>
</feature>
<feature type="region of interest" description="Disordered" evidence="1">
    <location>
        <begin position="130"/>
        <end position="276"/>
    </location>
</feature>
<keyword evidence="5" id="KW-1185">Reference proteome</keyword>
<name>A0ABS4E2B4_9HYPH</name>
<dbReference type="Pfam" id="PF08239">
    <property type="entry name" value="SH3_3"/>
    <property type="match status" value="1"/>
</dbReference>
<dbReference type="Gene3D" id="2.30.30.40">
    <property type="entry name" value="SH3 Domains"/>
    <property type="match status" value="1"/>
</dbReference>
<feature type="chain" id="PRO_5046817439" evidence="2">
    <location>
        <begin position="24"/>
        <end position="276"/>
    </location>
</feature>
<organism evidence="4 5">
    <name type="scientific">Rhizobium halophytocola</name>
    <dbReference type="NCBI Taxonomy" id="735519"/>
    <lineage>
        <taxon>Bacteria</taxon>
        <taxon>Pseudomonadati</taxon>
        <taxon>Pseudomonadota</taxon>
        <taxon>Alphaproteobacteria</taxon>
        <taxon>Hyphomicrobiales</taxon>
        <taxon>Rhizobiaceae</taxon>
        <taxon>Rhizobium/Agrobacterium group</taxon>
        <taxon>Rhizobium</taxon>
    </lineage>
</organism>
<gene>
    <name evidence="4" type="ORF">J2Z17_003513</name>
</gene>
<dbReference type="SMART" id="SM00287">
    <property type="entry name" value="SH3b"/>
    <property type="match status" value="1"/>
</dbReference>
<evidence type="ECO:0000313" key="4">
    <source>
        <dbReference type="EMBL" id="MBP1852058.1"/>
    </source>
</evidence>
<proteinExistence type="predicted"/>
<feature type="compositionally biased region" description="Basic and acidic residues" evidence="1">
    <location>
        <begin position="130"/>
        <end position="261"/>
    </location>
</feature>
<reference evidence="4 5" key="1">
    <citation type="submission" date="2021-03" db="EMBL/GenBank/DDBJ databases">
        <title>Genomic Encyclopedia of Type Strains, Phase IV (KMG-IV): sequencing the most valuable type-strain genomes for metagenomic binning, comparative biology and taxonomic classification.</title>
        <authorList>
            <person name="Goeker M."/>
        </authorList>
    </citation>
    <scope>NUCLEOTIDE SEQUENCE [LARGE SCALE GENOMIC DNA]</scope>
    <source>
        <strain evidence="4 5">DSM 21600</strain>
    </source>
</reference>
<dbReference type="PROSITE" id="PS51781">
    <property type="entry name" value="SH3B"/>
    <property type="match status" value="1"/>
</dbReference>
<protein>
    <submittedName>
        <fullName evidence="4">Uncharacterized protein YraI</fullName>
    </submittedName>
</protein>
<accession>A0ABS4E2B4</accession>
<evidence type="ECO:0000256" key="2">
    <source>
        <dbReference type="SAM" id="SignalP"/>
    </source>
</evidence>
<dbReference type="RefSeq" id="WP_209946908.1">
    <property type="nucleotide sequence ID" value="NZ_JAGGJU010000010.1"/>
</dbReference>
<dbReference type="Proteomes" id="UP000759443">
    <property type="component" value="Unassembled WGS sequence"/>
</dbReference>
<dbReference type="EMBL" id="JAGGJU010000010">
    <property type="protein sequence ID" value="MBP1852058.1"/>
    <property type="molecule type" value="Genomic_DNA"/>
</dbReference>
<dbReference type="InterPro" id="IPR003646">
    <property type="entry name" value="SH3-like_bac-type"/>
</dbReference>